<evidence type="ECO:0000313" key="1">
    <source>
        <dbReference type="EMBL" id="EEP27951.1"/>
    </source>
</evidence>
<accession>C4GC09</accession>
<proteinExistence type="predicted"/>
<evidence type="ECO:0000313" key="2">
    <source>
        <dbReference type="Proteomes" id="UP000003494"/>
    </source>
</evidence>
<keyword evidence="2" id="KW-1185">Reference proteome</keyword>
<dbReference type="AlphaFoldDB" id="C4GC09"/>
<protein>
    <submittedName>
        <fullName evidence="1">Uncharacterized protein</fullName>
    </submittedName>
</protein>
<dbReference type="HOGENOM" id="CLU_3222040_0_0_9"/>
<dbReference type="EMBL" id="ACIP02000003">
    <property type="protein sequence ID" value="EEP27951.1"/>
    <property type="molecule type" value="Genomic_DNA"/>
</dbReference>
<comment type="caution">
    <text evidence="1">The sequence shown here is derived from an EMBL/GenBank/DDBJ whole genome shotgun (WGS) entry which is preliminary data.</text>
</comment>
<gene>
    <name evidence="1" type="ORF">GCWU000342_01496</name>
</gene>
<organism evidence="1 2">
    <name type="scientific">Shuttleworthella satelles DSM 14600</name>
    <dbReference type="NCBI Taxonomy" id="626523"/>
    <lineage>
        <taxon>Bacteria</taxon>
        <taxon>Bacillati</taxon>
        <taxon>Bacillota</taxon>
        <taxon>Clostridia</taxon>
        <taxon>Lachnospirales</taxon>
        <taxon>Lachnospiraceae</taxon>
        <taxon>Shuttleworthella</taxon>
    </lineage>
</organism>
<dbReference type="STRING" id="626523.GCWU000342_01496"/>
<name>C4GC09_9FIRM</name>
<dbReference type="Proteomes" id="UP000003494">
    <property type="component" value="Unassembled WGS sequence"/>
</dbReference>
<reference evidence="1" key="1">
    <citation type="submission" date="2009-04" db="EMBL/GenBank/DDBJ databases">
        <authorList>
            <person name="Weinstock G."/>
            <person name="Sodergren E."/>
            <person name="Clifton S."/>
            <person name="Fulton L."/>
            <person name="Fulton B."/>
            <person name="Courtney L."/>
            <person name="Fronick C."/>
            <person name="Harrison M."/>
            <person name="Strong C."/>
            <person name="Farmer C."/>
            <person name="Delahaunty K."/>
            <person name="Markovic C."/>
            <person name="Hall O."/>
            <person name="Minx P."/>
            <person name="Tomlinson C."/>
            <person name="Mitreva M."/>
            <person name="Nelson J."/>
            <person name="Hou S."/>
            <person name="Wollam A."/>
            <person name="Pepin K.H."/>
            <person name="Johnson M."/>
            <person name="Bhonagiri V."/>
            <person name="Nash W.E."/>
            <person name="Warren W."/>
            <person name="Chinwalla A."/>
            <person name="Mardis E.R."/>
            <person name="Wilson R.K."/>
        </authorList>
    </citation>
    <scope>NUCLEOTIDE SEQUENCE [LARGE SCALE GENOMIC DNA]</scope>
    <source>
        <strain evidence="1">DSM 14600</strain>
    </source>
</reference>
<sequence length="44" mass="5122">MKNSQKIPQTQYWIWSPKDPAPAFDIASEKNEFTQRRKPQATGT</sequence>